<dbReference type="PROSITE" id="PS50861">
    <property type="entry name" value="AA_TRNA_LIGASE_II_GLYAB"/>
    <property type="match status" value="1"/>
</dbReference>
<dbReference type="HAMAP" id="MF_00255">
    <property type="entry name" value="Gly_tRNA_synth_beta"/>
    <property type="match status" value="1"/>
</dbReference>
<dbReference type="InterPro" id="IPR006194">
    <property type="entry name" value="Gly-tRNA-synth_heterodimer"/>
</dbReference>
<feature type="domain" description="DALR anticodon binding" evidence="11">
    <location>
        <begin position="615"/>
        <end position="703"/>
    </location>
</feature>
<dbReference type="InterPro" id="IPR015944">
    <property type="entry name" value="Gly-tRNA-synth_bsu"/>
</dbReference>
<evidence type="ECO:0000259" key="11">
    <source>
        <dbReference type="Pfam" id="PF05746"/>
    </source>
</evidence>
<dbReference type="PANTHER" id="PTHR30075">
    <property type="entry name" value="GLYCYL-TRNA SYNTHETASE"/>
    <property type="match status" value="1"/>
</dbReference>
<dbReference type="EMBL" id="UOGF01000032">
    <property type="protein sequence ID" value="VAX27669.1"/>
    <property type="molecule type" value="Genomic_DNA"/>
</dbReference>
<sequence>MSTSSPQALKKSTANTLPLLFEIGVEEIPSNVLPDALKQLPQIAEKYFTAAGLSFSELEVYGTPRRLILYCPELSVSQETKEEVIIGPPKRAAFDAAGNATRAAEGFAKSQNTLLSEIKIENAAALGAAAKGKKGEYLVLRKTKTGEKTATLLEKILPEIIASLSFPRTMRWNETAVVFIRPIRSILALYGSNVVPFSFAGVASADRAQGHHMMSPDFFSVTDFEHYQEELSGRFVMIDPEERVRVIQSQMEALGKEKQAVLDFSDRALFEKAAFTVEYPKAICGNFEDDFLSIPKEIIITAMAEHQGYFPLRREDGELLPHFITILNIAPEDCALIQKGNERVLCARLCDARFYFDQDRLHPLSARLEDLKKVMFQEKLGSVFEKVERIKALSLFIAKKLKWDASDISDLERAAHLCKSDLVTGIVKEFTSLQGTMGCVYAALEGEDPSVSKAIEEHYLPRYAGDKLPLSRIGQILAIADKLDTIVGCFGIGLIPTGSEDPYALRRQGLGIIQILVEDAYFYDFSLGDIIKKAIQHYESHDAFYVSDLSELISSFFKLRIDFYLQHSRNIRYDLRQAVLARKLNKPRIMVECAEALSLFSKQAVFSSLITVYKRVARILPTGFKGEVDETVLIQASEKALYSKYVAVHKATVSLSAKQSYSEVLAQLATLNDPLNQFFDDVMVMDKDEKVRQNRLSLLYAVSGPFKTFGNFSKIVEGEVAS</sequence>
<organism evidence="12">
    <name type="scientific">hydrothermal vent metagenome</name>
    <dbReference type="NCBI Taxonomy" id="652676"/>
    <lineage>
        <taxon>unclassified sequences</taxon>
        <taxon>metagenomes</taxon>
        <taxon>ecological metagenomes</taxon>
    </lineage>
</organism>
<dbReference type="GO" id="GO:0005524">
    <property type="term" value="F:ATP binding"/>
    <property type="evidence" value="ECO:0007669"/>
    <property type="project" value="UniProtKB-KW"/>
</dbReference>
<evidence type="ECO:0000256" key="6">
    <source>
        <dbReference type="ARBA" id="ARBA00022741"/>
    </source>
</evidence>
<evidence type="ECO:0000256" key="5">
    <source>
        <dbReference type="ARBA" id="ARBA00022598"/>
    </source>
</evidence>
<dbReference type="GO" id="GO:0006420">
    <property type="term" value="P:arginyl-tRNA aminoacylation"/>
    <property type="evidence" value="ECO:0007669"/>
    <property type="project" value="InterPro"/>
</dbReference>
<dbReference type="PRINTS" id="PR01045">
    <property type="entry name" value="TRNASYNTHGB"/>
</dbReference>
<evidence type="ECO:0000256" key="1">
    <source>
        <dbReference type="ARBA" id="ARBA00004496"/>
    </source>
</evidence>
<name>A0A3B1CBU9_9ZZZZ</name>
<evidence type="ECO:0000256" key="9">
    <source>
        <dbReference type="ARBA" id="ARBA00023146"/>
    </source>
</evidence>
<protein>
    <recommendedName>
        <fullName evidence="3">glycine--tRNA ligase</fullName>
        <ecNumber evidence="3">6.1.1.14</ecNumber>
    </recommendedName>
</protein>
<keyword evidence="9 12" id="KW-0030">Aminoacyl-tRNA synthetase</keyword>
<keyword evidence="6" id="KW-0547">Nucleotide-binding</keyword>
<dbReference type="GO" id="GO:0006426">
    <property type="term" value="P:glycyl-tRNA aminoacylation"/>
    <property type="evidence" value="ECO:0007669"/>
    <property type="project" value="InterPro"/>
</dbReference>
<evidence type="ECO:0000256" key="2">
    <source>
        <dbReference type="ARBA" id="ARBA00008226"/>
    </source>
</evidence>
<comment type="catalytic activity">
    <reaction evidence="10">
        <text>tRNA(Gly) + glycine + ATP = glycyl-tRNA(Gly) + AMP + diphosphate</text>
        <dbReference type="Rhea" id="RHEA:16013"/>
        <dbReference type="Rhea" id="RHEA-COMP:9664"/>
        <dbReference type="Rhea" id="RHEA-COMP:9683"/>
        <dbReference type="ChEBI" id="CHEBI:30616"/>
        <dbReference type="ChEBI" id="CHEBI:33019"/>
        <dbReference type="ChEBI" id="CHEBI:57305"/>
        <dbReference type="ChEBI" id="CHEBI:78442"/>
        <dbReference type="ChEBI" id="CHEBI:78522"/>
        <dbReference type="ChEBI" id="CHEBI:456215"/>
        <dbReference type="EC" id="6.1.1.14"/>
    </reaction>
</comment>
<comment type="subcellular location">
    <subcellularLocation>
        <location evidence="1">Cytoplasm</location>
    </subcellularLocation>
</comment>
<dbReference type="GO" id="GO:0005829">
    <property type="term" value="C:cytosol"/>
    <property type="evidence" value="ECO:0007669"/>
    <property type="project" value="TreeGrafter"/>
</dbReference>
<dbReference type="Pfam" id="PF02092">
    <property type="entry name" value="tRNA_synt_2f"/>
    <property type="match status" value="1"/>
</dbReference>
<dbReference type="NCBIfam" id="TIGR00211">
    <property type="entry name" value="glyS"/>
    <property type="match status" value="1"/>
</dbReference>
<gene>
    <name evidence="12" type="ORF">MNBD_NITROSPIRAE01-1731</name>
</gene>
<evidence type="ECO:0000313" key="12">
    <source>
        <dbReference type="EMBL" id="VAX27669.1"/>
    </source>
</evidence>
<comment type="similarity">
    <text evidence="2">Belongs to the class-II aminoacyl-tRNA synthetase family.</text>
</comment>
<keyword evidence="4" id="KW-0963">Cytoplasm</keyword>
<dbReference type="Pfam" id="PF05746">
    <property type="entry name" value="DALR_1"/>
    <property type="match status" value="1"/>
</dbReference>
<accession>A0A3B1CBU9</accession>
<keyword evidence="5 12" id="KW-0436">Ligase</keyword>
<dbReference type="AlphaFoldDB" id="A0A3B1CBU9"/>
<evidence type="ECO:0000256" key="3">
    <source>
        <dbReference type="ARBA" id="ARBA00012829"/>
    </source>
</evidence>
<dbReference type="GO" id="GO:0004814">
    <property type="term" value="F:arginine-tRNA ligase activity"/>
    <property type="evidence" value="ECO:0007669"/>
    <property type="project" value="InterPro"/>
</dbReference>
<dbReference type="InterPro" id="IPR008909">
    <property type="entry name" value="DALR_anticod-bd"/>
</dbReference>
<dbReference type="GO" id="GO:0004820">
    <property type="term" value="F:glycine-tRNA ligase activity"/>
    <property type="evidence" value="ECO:0007669"/>
    <property type="project" value="UniProtKB-EC"/>
</dbReference>
<evidence type="ECO:0000256" key="7">
    <source>
        <dbReference type="ARBA" id="ARBA00022840"/>
    </source>
</evidence>
<reference evidence="12" key="1">
    <citation type="submission" date="2018-06" db="EMBL/GenBank/DDBJ databases">
        <authorList>
            <person name="Zhirakovskaya E."/>
        </authorList>
    </citation>
    <scope>NUCLEOTIDE SEQUENCE</scope>
</reference>
<keyword evidence="7" id="KW-0067">ATP-binding</keyword>
<dbReference type="PANTHER" id="PTHR30075:SF2">
    <property type="entry name" value="GLYCINE--TRNA LIGASE, CHLOROPLASTIC_MITOCHONDRIAL 2"/>
    <property type="match status" value="1"/>
</dbReference>
<proteinExistence type="inferred from homology"/>
<evidence type="ECO:0000256" key="4">
    <source>
        <dbReference type="ARBA" id="ARBA00022490"/>
    </source>
</evidence>
<evidence type="ECO:0000256" key="10">
    <source>
        <dbReference type="ARBA" id="ARBA00047937"/>
    </source>
</evidence>
<dbReference type="SUPFAM" id="SSF109604">
    <property type="entry name" value="HD-domain/PDEase-like"/>
    <property type="match status" value="1"/>
</dbReference>
<evidence type="ECO:0000256" key="8">
    <source>
        <dbReference type="ARBA" id="ARBA00022917"/>
    </source>
</evidence>
<keyword evidence="8" id="KW-0648">Protein biosynthesis</keyword>
<dbReference type="EC" id="6.1.1.14" evidence="3"/>